<dbReference type="EMBL" id="CAJNIZ010007768">
    <property type="protein sequence ID" value="CAE7261030.1"/>
    <property type="molecule type" value="Genomic_DNA"/>
</dbReference>
<feature type="transmembrane region" description="Helical" evidence="2">
    <location>
        <begin position="204"/>
        <end position="227"/>
    </location>
</feature>
<feature type="transmembrane region" description="Helical" evidence="2">
    <location>
        <begin position="296"/>
        <end position="316"/>
    </location>
</feature>
<feature type="transmembrane region" description="Helical" evidence="2">
    <location>
        <begin position="233"/>
        <end position="253"/>
    </location>
</feature>
<feature type="region of interest" description="Disordered" evidence="1">
    <location>
        <begin position="15"/>
        <end position="47"/>
    </location>
</feature>
<dbReference type="Proteomes" id="UP000649617">
    <property type="component" value="Unassembled WGS sequence"/>
</dbReference>
<sequence>VTDMAIPVTVVPTPDVDVDSSKKKVEEGITPPRSSAASSIGDRPSYQLRPSATSQLSSSLMSQFSGSNAVETATFMARRSMLSAGVRPSVVSEAAMSAMFFDNDAEEEAQTAALPRDLYLPCALISLAAFNHNISYQTEWSLYGIFFRQKHNWTSATWGGVAQTAGDILGAIMILLLLCLLSGACCAGALRPPPRYYSLTCKPYWYAILTILWAVCNFGMALPHVALAVASQVVMGTVFIYSNQAATDMALFFSLGDGNVFMTLQTLKQQGESIGSAVACFASLMLYESVHPNAPFYLTGGLSVAIALLYTIMFWIRDGFGRSLEEAEEARARRKGLVRAKTWVDPLPSLSECAEEEEEDAE</sequence>
<protein>
    <recommendedName>
        <fullName evidence="5">Solute carrier family 40 protein</fullName>
    </recommendedName>
</protein>
<gene>
    <name evidence="3" type="ORF">SPIL2461_LOCUS5470</name>
</gene>
<dbReference type="OrthoDB" id="429360at2759"/>
<keyword evidence="2" id="KW-0472">Membrane</keyword>
<organism evidence="3 4">
    <name type="scientific">Symbiodinium pilosum</name>
    <name type="common">Dinoflagellate</name>
    <dbReference type="NCBI Taxonomy" id="2952"/>
    <lineage>
        <taxon>Eukaryota</taxon>
        <taxon>Sar</taxon>
        <taxon>Alveolata</taxon>
        <taxon>Dinophyceae</taxon>
        <taxon>Suessiales</taxon>
        <taxon>Symbiodiniaceae</taxon>
        <taxon>Symbiodinium</taxon>
    </lineage>
</organism>
<dbReference type="InterPro" id="IPR036259">
    <property type="entry name" value="MFS_trans_sf"/>
</dbReference>
<dbReference type="SUPFAM" id="SSF103473">
    <property type="entry name" value="MFS general substrate transporter"/>
    <property type="match status" value="1"/>
</dbReference>
<evidence type="ECO:0000313" key="4">
    <source>
        <dbReference type="Proteomes" id="UP000649617"/>
    </source>
</evidence>
<evidence type="ECO:0000256" key="1">
    <source>
        <dbReference type="SAM" id="MobiDB-lite"/>
    </source>
</evidence>
<reference evidence="3" key="1">
    <citation type="submission" date="2021-02" db="EMBL/GenBank/DDBJ databases">
        <authorList>
            <person name="Dougan E. K."/>
            <person name="Rhodes N."/>
            <person name="Thang M."/>
            <person name="Chan C."/>
        </authorList>
    </citation>
    <scope>NUCLEOTIDE SEQUENCE</scope>
</reference>
<keyword evidence="4" id="KW-1185">Reference proteome</keyword>
<dbReference type="AlphaFoldDB" id="A0A812M8J6"/>
<keyword evidence="2" id="KW-0812">Transmembrane</keyword>
<proteinExistence type="predicted"/>
<evidence type="ECO:0000256" key="2">
    <source>
        <dbReference type="SAM" id="Phobius"/>
    </source>
</evidence>
<feature type="non-terminal residue" evidence="3">
    <location>
        <position position="1"/>
    </location>
</feature>
<comment type="caution">
    <text evidence="3">The sequence shown here is derived from an EMBL/GenBank/DDBJ whole genome shotgun (WGS) entry which is preliminary data.</text>
</comment>
<keyword evidence="2" id="KW-1133">Transmembrane helix</keyword>
<accession>A0A812M8J6</accession>
<evidence type="ECO:0000313" key="3">
    <source>
        <dbReference type="EMBL" id="CAE7261030.1"/>
    </source>
</evidence>
<feature type="transmembrane region" description="Helical" evidence="2">
    <location>
        <begin position="168"/>
        <end position="192"/>
    </location>
</feature>
<evidence type="ECO:0008006" key="5">
    <source>
        <dbReference type="Google" id="ProtNLM"/>
    </source>
</evidence>
<name>A0A812M8J6_SYMPI</name>